<dbReference type="AlphaFoldDB" id="A0AA96DH86"/>
<dbReference type="EMBL" id="CP134854">
    <property type="protein sequence ID" value="WNL28841.1"/>
    <property type="molecule type" value="Genomic_DNA"/>
</dbReference>
<dbReference type="PROSITE" id="PS51257">
    <property type="entry name" value="PROKAR_LIPOPROTEIN"/>
    <property type="match status" value="1"/>
</dbReference>
<protein>
    <recommendedName>
        <fullName evidence="2">HEAT repeat domain-containing protein</fullName>
    </recommendedName>
</protein>
<evidence type="ECO:0000313" key="1">
    <source>
        <dbReference type="EMBL" id="WNL28841.1"/>
    </source>
</evidence>
<gene>
    <name evidence="1" type="ORF">RMQ68_05595</name>
</gene>
<accession>A0AA96DH86</accession>
<evidence type="ECO:0008006" key="2">
    <source>
        <dbReference type="Google" id="ProtNLM"/>
    </source>
</evidence>
<organism evidence="1">
    <name type="scientific">Arcobacter sp. AZ-2023</name>
    <dbReference type="NCBI Taxonomy" id="3074453"/>
    <lineage>
        <taxon>Bacteria</taxon>
        <taxon>Pseudomonadati</taxon>
        <taxon>Campylobacterota</taxon>
        <taxon>Epsilonproteobacteria</taxon>
        <taxon>Campylobacterales</taxon>
        <taxon>Arcobacteraceae</taxon>
        <taxon>Arcobacter</taxon>
    </lineage>
</organism>
<sequence length="327" mass="37554">MIKIVKMVFVTIATICLFSGCTTKIPMKDVTTSKEKFEVTNKDTQIELNLVDDFKNGKVTEGKFEKVLFLEYQNKDINAYEFISNNLKKEIEARNLPIKLVKNETTGSNLYLNSFKINSQQTTGFTPLTTFTKAKLTLEKDNEKHKIVSVIKRAKMLMLSVNESYEPCYYEPTSVVVQEIVAKLNIALFNYKLDDNSVKELISVANKQIENKDNSAYLTVYKLGFSNNPLALDFIYEHTKHTYPDYVRFSSISTLGMLGGEKYLDYLINIYNNSSYAWEDKIMALKSIGDINSSKGNIFLEKTYKELGDKKDFEKKAQKNTIELYIK</sequence>
<proteinExistence type="predicted"/>
<name>A0AA96DH86_9BACT</name>
<reference evidence="1" key="1">
    <citation type="submission" date="2023-09" db="EMBL/GenBank/DDBJ databases">
        <title>Arcobacter tbilisiensis sp. nov. isolated from chicken meat in Tbilisi, Georgia.</title>
        <authorList>
            <person name="Matthias R."/>
            <person name="Zautner A.E."/>
        </authorList>
    </citation>
    <scope>NUCLEOTIDE SEQUENCE</scope>
    <source>
        <strain evidence="1">LEO 52</strain>
    </source>
</reference>